<evidence type="ECO:0000313" key="2">
    <source>
        <dbReference type="Proteomes" id="UP000191980"/>
    </source>
</evidence>
<dbReference type="Proteomes" id="UP000191980">
    <property type="component" value="Unassembled WGS sequence"/>
</dbReference>
<dbReference type="PANTHER" id="PTHR33973">
    <property type="entry name" value="OS07G0153300 PROTEIN"/>
    <property type="match status" value="1"/>
</dbReference>
<sequence length="252" mass="29742">MTNLHSRLLVGTVRHRRFSPKKHNFCYPLFMSLIDLDELDQVIATSRWWSKERFNLVSFYRRDYIGKPGQTIKFAVHEKIKQQTGKDFSGRICLLTNLRYLGFGFNSVSFYLCYASGANNPDYILSEITNTPWNERHCYVLDCLAAPNKQGKYAFRFTKQFHVSPFMPMNIEYFWHFNLQHESTTVHMTLLQDQQRCFDATLQLQSVAINPQTLRAIPLHFPFMTLSVVFGIYWQALRLWLKRLPVFDHPAN</sequence>
<keyword evidence="2" id="KW-1185">Reference proteome</keyword>
<dbReference type="AlphaFoldDB" id="A0A1V8M3X6"/>
<name>A0A1V8M3X6_9GAMM</name>
<proteinExistence type="predicted"/>
<dbReference type="EMBL" id="LPUF01000002">
    <property type="protein sequence ID" value="OQK16261.1"/>
    <property type="molecule type" value="Genomic_DNA"/>
</dbReference>
<dbReference type="InterPro" id="IPR010775">
    <property type="entry name" value="DUF1365"/>
</dbReference>
<dbReference type="RefSeq" id="WP_080523638.1">
    <property type="nucleotide sequence ID" value="NZ_LPUF01000002.1"/>
</dbReference>
<dbReference type="PANTHER" id="PTHR33973:SF4">
    <property type="entry name" value="OS07G0153300 PROTEIN"/>
    <property type="match status" value="1"/>
</dbReference>
<organism evidence="1 2">
    <name type="scientific">Methyloprofundus sedimenti</name>
    <dbReference type="NCBI Taxonomy" id="1420851"/>
    <lineage>
        <taxon>Bacteria</taxon>
        <taxon>Pseudomonadati</taxon>
        <taxon>Pseudomonadota</taxon>
        <taxon>Gammaproteobacteria</taxon>
        <taxon>Methylococcales</taxon>
        <taxon>Methylococcaceae</taxon>
        <taxon>Methyloprofundus</taxon>
    </lineage>
</organism>
<evidence type="ECO:0000313" key="1">
    <source>
        <dbReference type="EMBL" id="OQK16261.1"/>
    </source>
</evidence>
<comment type="caution">
    <text evidence="1">The sequence shown here is derived from an EMBL/GenBank/DDBJ whole genome shotgun (WGS) entry which is preliminary data.</text>
</comment>
<reference evidence="1 2" key="1">
    <citation type="submission" date="2015-12" db="EMBL/GenBank/DDBJ databases">
        <authorList>
            <person name="Shamseldin A."/>
            <person name="Moawad H."/>
            <person name="Abd El-Rahim W.M."/>
            <person name="Sadowsky M.J."/>
        </authorList>
    </citation>
    <scope>NUCLEOTIDE SEQUENCE [LARGE SCALE GENOMIC DNA]</scope>
    <source>
        <strain evidence="1 2">WF1</strain>
    </source>
</reference>
<dbReference type="Pfam" id="PF07103">
    <property type="entry name" value="DUF1365"/>
    <property type="match status" value="1"/>
</dbReference>
<dbReference type="OrthoDB" id="9778801at2"/>
<dbReference type="STRING" id="1420851.AU255_14300"/>
<gene>
    <name evidence="1" type="ORF">AU255_14300</name>
</gene>
<protein>
    <submittedName>
        <fullName evidence="1">Peptidyl-arginine deiminase</fullName>
    </submittedName>
</protein>
<accession>A0A1V8M3X6</accession>